<protein>
    <submittedName>
        <fullName evidence="1">Uncharacterized protein</fullName>
    </submittedName>
</protein>
<dbReference type="AlphaFoldDB" id="A0A9K3DDR6"/>
<sequence>MKILKSGKKAEKKEADRLK</sequence>
<gene>
    <name evidence="1" type="ORF">KIPB_015691</name>
</gene>
<organism evidence="1 2">
    <name type="scientific">Kipferlia bialata</name>
    <dbReference type="NCBI Taxonomy" id="797122"/>
    <lineage>
        <taxon>Eukaryota</taxon>
        <taxon>Metamonada</taxon>
        <taxon>Carpediemonas-like organisms</taxon>
        <taxon>Kipferlia</taxon>
    </lineage>
</organism>
<feature type="non-terminal residue" evidence="1">
    <location>
        <position position="19"/>
    </location>
</feature>
<keyword evidence="2" id="KW-1185">Reference proteome</keyword>
<name>A0A9K3DDR6_9EUKA</name>
<accession>A0A9K3DDR6</accession>
<dbReference type="Proteomes" id="UP000265618">
    <property type="component" value="Unassembled WGS sequence"/>
</dbReference>
<reference evidence="1 2" key="1">
    <citation type="journal article" date="2018" name="PLoS ONE">
        <title>The draft genome of Kipferlia bialata reveals reductive genome evolution in fornicate parasites.</title>
        <authorList>
            <person name="Tanifuji G."/>
            <person name="Takabayashi S."/>
            <person name="Kume K."/>
            <person name="Takagi M."/>
            <person name="Nakayama T."/>
            <person name="Kamikawa R."/>
            <person name="Inagaki Y."/>
            <person name="Hashimoto T."/>
        </authorList>
    </citation>
    <scope>NUCLEOTIDE SEQUENCE [LARGE SCALE GENOMIC DNA]</scope>
    <source>
        <strain evidence="1">NY0173</strain>
    </source>
</reference>
<dbReference type="EMBL" id="BDIP01008985">
    <property type="protein sequence ID" value="GIQ92108.1"/>
    <property type="molecule type" value="Genomic_DNA"/>
</dbReference>
<proteinExistence type="predicted"/>
<evidence type="ECO:0000313" key="2">
    <source>
        <dbReference type="Proteomes" id="UP000265618"/>
    </source>
</evidence>
<comment type="caution">
    <text evidence="1">The sequence shown here is derived from an EMBL/GenBank/DDBJ whole genome shotgun (WGS) entry which is preliminary data.</text>
</comment>
<evidence type="ECO:0000313" key="1">
    <source>
        <dbReference type="EMBL" id="GIQ92108.1"/>
    </source>
</evidence>